<evidence type="ECO:0000313" key="4">
    <source>
        <dbReference type="Proteomes" id="UP000182375"/>
    </source>
</evidence>
<dbReference type="EMBL" id="FNTD01000004">
    <property type="protein sequence ID" value="SED45992.1"/>
    <property type="molecule type" value="Genomic_DNA"/>
</dbReference>
<dbReference type="InterPro" id="IPR029058">
    <property type="entry name" value="AB_hydrolase_fold"/>
</dbReference>
<accession>A0A1H5AUY0</accession>
<protein>
    <submittedName>
        <fullName evidence="3">Alpha/beta hydrolase</fullName>
    </submittedName>
</protein>
<dbReference type="SUPFAM" id="SSF53474">
    <property type="entry name" value="alpha/beta-Hydrolases"/>
    <property type="match status" value="1"/>
</dbReference>
<dbReference type="Pfam" id="PF06259">
    <property type="entry name" value="Abhydrolase_8"/>
    <property type="match status" value="1"/>
</dbReference>
<dbReference type="InterPro" id="IPR010427">
    <property type="entry name" value="DUF1023"/>
</dbReference>
<dbReference type="RefSeq" id="WP_070026189.1">
    <property type="nucleotide sequence ID" value="NZ_FNTD01000004.1"/>
</dbReference>
<feature type="region of interest" description="Disordered" evidence="1">
    <location>
        <begin position="206"/>
        <end position="237"/>
    </location>
</feature>
<dbReference type="GeneID" id="95513959"/>
<gene>
    <name evidence="3" type="ORF">SAMN04490357_4867</name>
</gene>
<evidence type="ECO:0000313" key="3">
    <source>
        <dbReference type="EMBL" id="SED45992.1"/>
    </source>
</evidence>
<dbReference type="GO" id="GO:0016787">
    <property type="term" value="F:hydrolase activity"/>
    <property type="evidence" value="ECO:0007669"/>
    <property type="project" value="UniProtKB-KW"/>
</dbReference>
<feature type="compositionally biased region" description="Basic and acidic residues" evidence="1">
    <location>
        <begin position="206"/>
        <end position="222"/>
    </location>
</feature>
<feature type="region of interest" description="Disordered" evidence="1">
    <location>
        <begin position="119"/>
        <end position="143"/>
    </location>
</feature>
<feature type="domain" description="DUF1023" evidence="2">
    <location>
        <begin position="376"/>
        <end position="545"/>
    </location>
</feature>
<evidence type="ECO:0000256" key="1">
    <source>
        <dbReference type="SAM" id="MobiDB-lite"/>
    </source>
</evidence>
<sequence length="614" mass="65873">MDLATLKALKPSEYQEAADGYQATSDTASAAKDTVENGISAAIRNRLEGKAAEAALRELKELGKNFHYVQTECALVSTALNAFAFDMAAAKRKLEAALADAEAAGCKVGADGSVTFPAGGKEVDGKVPEGGTVRASTSPTDPTASALERQAVNMHPNPNFGKAVELADRIGDALKEATDADAKWAPKLRALKADDDLVVSNRDWSDVKSDQDGVSDAGKKYLDSLPQPPEKGSPKDNAAWWKGLTPEQRAAWLSLRPDSVGKLDGLPSTVRDEANRVVLDETQARYRIELDGMPKPPANEWTYITAYGGFGAMPSKVHTDEWMDWYRKYGERYDHLTKSLNGMEAIQSRFDSTGLGTKDHRTGLPPAFLLGFSADGNGRAIIANGDPDTARHQAVYVPGTTSNLSNIGGNVDRMTATWRVATDEADGQPVSTITWLGYDAPQDIVKDSPFRHYADDGAPAFNRFLDGLEAAHSGDDPPHRTVIGHSYGTTLVGSAADHGTLNADDVITAGSPGVTVPKAEQLDVPKGHVWNEEADGDIVPDIGRFGHGGTDWDGPWTVPSDERFGANQMTTDTKGHSGYWDEGSDSLLNQALVVAGHGEDVQLKEPTPTWKYTR</sequence>
<dbReference type="AlphaFoldDB" id="A0A1H5AUY0"/>
<feature type="compositionally biased region" description="Polar residues" evidence="1">
    <location>
        <begin position="134"/>
        <end position="143"/>
    </location>
</feature>
<keyword evidence="3" id="KW-0378">Hydrolase</keyword>
<evidence type="ECO:0000259" key="2">
    <source>
        <dbReference type="Pfam" id="PF06259"/>
    </source>
</evidence>
<dbReference type="STRING" id="67331.SAMN04490357_4867"/>
<dbReference type="Proteomes" id="UP000182375">
    <property type="component" value="Unassembled WGS sequence"/>
</dbReference>
<reference evidence="3 4" key="1">
    <citation type="submission" date="2016-10" db="EMBL/GenBank/DDBJ databases">
        <authorList>
            <person name="de Groot N.N."/>
        </authorList>
    </citation>
    <scope>NUCLEOTIDE SEQUENCE [LARGE SCALE GENOMIC DNA]</scope>
    <source>
        <strain evidence="3 4">DSM 40306</strain>
    </source>
</reference>
<organism evidence="3 4">
    <name type="scientific">Streptomyces misionensis</name>
    <dbReference type="NCBI Taxonomy" id="67331"/>
    <lineage>
        <taxon>Bacteria</taxon>
        <taxon>Bacillati</taxon>
        <taxon>Actinomycetota</taxon>
        <taxon>Actinomycetes</taxon>
        <taxon>Kitasatosporales</taxon>
        <taxon>Streptomycetaceae</taxon>
        <taxon>Streptomyces</taxon>
    </lineage>
</organism>
<name>A0A1H5AUY0_9ACTN</name>
<proteinExistence type="predicted"/>